<organism evidence="3 6">
    <name type="scientific">Clostridium pasteurianum DSM 525 = ATCC 6013</name>
    <dbReference type="NCBI Taxonomy" id="1262449"/>
    <lineage>
        <taxon>Bacteria</taxon>
        <taxon>Bacillati</taxon>
        <taxon>Bacillota</taxon>
        <taxon>Clostridia</taxon>
        <taxon>Eubacteriales</taxon>
        <taxon>Clostridiaceae</taxon>
        <taxon>Clostridium</taxon>
    </lineage>
</organism>
<accession>A0A0H3J6Y1</accession>
<dbReference type="eggNOG" id="COG2509">
    <property type="taxonomic scope" value="Bacteria"/>
</dbReference>
<dbReference type="PIRSF" id="PIRSF038984">
    <property type="entry name" value="FAD_binding_protein"/>
    <property type="match status" value="1"/>
</dbReference>
<evidence type="ECO:0000313" key="3">
    <source>
        <dbReference type="EMBL" id="AJA53654.1"/>
    </source>
</evidence>
<dbReference type="InterPro" id="IPR036188">
    <property type="entry name" value="FAD/NAD-bd_sf"/>
</dbReference>
<feature type="domain" description="FAD-dependent protein C-terminal" evidence="2">
    <location>
        <begin position="281"/>
        <end position="490"/>
    </location>
</feature>
<dbReference type="Gene3D" id="3.50.50.60">
    <property type="entry name" value="FAD/NAD(P)-binding domain"/>
    <property type="match status" value="2"/>
</dbReference>
<dbReference type="Pfam" id="PF07992">
    <property type="entry name" value="Pyr_redox_2"/>
    <property type="match status" value="1"/>
</dbReference>
<dbReference type="EMBL" id="CP009268">
    <property type="protein sequence ID" value="AJA53654.1"/>
    <property type="molecule type" value="Genomic_DNA"/>
</dbReference>
<dbReference type="RefSeq" id="WP_003445695.1">
    <property type="nucleotide sequence ID" value="NZ_ANZB01000008.1"/>
</dbReference>
<dbReference type="KEGG" id="cpat:CLPA_c36100"/>
<dbReference type="EMBL" id="JPGY02000001">
    <property type="protein sequence ID" value="KRU14321.1"/>
    <property type="molecule type" value="Genomic_DNA"/>
</dbReference>
<evidence type="ECO:0000259" key="1">
    <source>
        <dbReference type="Pfam" id="PF07992"/>
    </source>
</evidence>
<dbReference type="PANTHER" id="PTHR42842:SF3">
    <property type="entry name" value="FAD_NAD(P)-BINDING OXIDOREDUCTASE FAMILY PROTEIN"/>
    <property type="match status" value="1"/>
</dbReference>
<evidence type="ECO:0000259" key="2">
    <source>
        <dbReference type="Pfam" id="PF21688"/>
    </source>
</evidence>
<gene>
    <name evidence="3" type="ORF">CLPA_c36100</name>
    <name evidence="4" type="ORF">CP6013_03579</name>
</gene>
<dbReference type="AlphaFoldDB" id="A0A0H3J6Y1"/>
<proteinExistence type="predicted"/>
<dbReference type="GeneID" id="93075703"/>
<dbReference type="Gene3D" id="3.30.70.2700">
    <property type="match status" value="1"/>
</dbReference>
<protein>
    <submittedName>
        <fullName evidence="4">HI0933 family protein</fullName>
    </submittedName>
    <submittedName>
        <fullName evidence="3">Oxidoreductase, FAD-binding protein</fullName>
    </submittedName>
</protein>
<dbReference type="PANTHER" id="PTHR42842">
    <property type="entry name" value="FAD/NAD(P)-BINDING OXIDOREDUCTASE"/>
    <property type="match status" value="1"/>
</dbReference>
<evidence type="ECO:0000313" key="6">
    <source>
        <dbReference type="Proteomes" id="UP000030905"/>
    </source>
</evidence>
<dbReference type="Proteomes" id="UP000028042">
    <property type="component" value="Unassembled WGS sequence"/>
</dbReference>
<dbReference type="PATRIC" id="fig|1262449.3.peg.2452"/>
<reference evidence="3 6" key="1">
    <citation type="journal article" date="2015" name="Genome Announc.">
        <title>Complete Genome Sequence of the Nitrogen-Fixing and Solvent-Producing Clostridium pasteurianum DSM 525.</title>
        <authorList>
            <person name="Poehlein A."/>
            <person name="Grosse-Honebrink A."/>
            <person name="Zhang Y."/>
            <person name="Minton N.P."/>
            <person name="Daniel R."/>
        </authorList>
    </citation>
    <scope>NUCLEOTIDE SEQUENCE [LARGE SCALE GENOMIC DNA]</scope>
    <source>
        <strain evidence="3">DSM 525</strain>
        <strain evidence="6">DSM 525 / ATCC 6013</strain>
    </source>
</reference>
<dbReference type="InterPro" id="IPR028348">
    <property type="entry name" value="FAD-binding_protein"/>
</dbReference>
<feature type="domain" description="FAD/NAD(P)-binding" evidence="1">
    <location>
        <begin position="100"/>
        <end position="265"/>
    </location>
</feature>
<dbReference type="GO" id="GO:0016491">
    <property type="term" value="F:oxidoreductase activity"/>
    <property type="evidence" value="ECO:0007669"/>
    <property type="project" value="InterPro"/>
</dbReference>
<dbReference type="Proteomes" id="UP000030905">
    <property type="component" value="Chromosome"/>
</dbReference>
<name>A0A0H3J6Y1_CLOPA</name>
<reference evidence="4 5" key="3">
    <citation type="journal article" name="Genome Announc.">
        <title>Improved Draft Genome Sequence of Clostridium pasteurianum Strain ATCC 6013 (DSM 525) Using a Hybrid Next-Generation Sequencing Approach.</title>
        <authorList>
            <person name="Pyne M.E."/>
            <person name="Utturkar S."/>
            <person name="Brown S.D."/>
            <person name="Moo-Young M."/>
            <person name="Chung D.A."/>
            <person name="Chou C.P."/>
        </authorList>
    </citation>
    <scope>NUCLEOTIDE SEQUENCE [LARGE SCALE GENOMIC DNA]</scope>
    <source>
        <strain evidence="4 5">ATCC 6013</strain>
    </source>
</reference>
<keyword evidence="6" id="KW-1185">Reference proteome</keyword>
<dbReference type="InterPro" id="IPR023753">
    <property type="entry name" value="FAD/NAD-binding_dom"/>
</dbReference>
<dbReference type="KEGG" id="cpae:CPAST_c36100"/>
<sequence length="545" mass="61291">MSIRINNLSLNIEEDISQLEKKAASKLKISEKNFRNFKILKESIDARKKDNIKFNYVVEVCLDREKKIINKIHDRDVSFQEKDNKEEIIYGDLHLDNRPVIVGMGPAGMFAALLLAEKGYKPLVVERGESVEKRTNAVEEFWRTGRLNTESNVQFGEGGAGTFSDGKLTTRIKDKRCNYVIDKFISFGAPKEISYIGKPHIGTDILKNVVKNLRQKVKELGGEVRFNSRLEDINTRNGKIRSVIINGEEINCNALILAIGHSSRDTYEMLYKNNIFMEAKPFALGVRIEHKQSMINENQYGKYADHPRLKTADYRLTYTSNITNRSVYSFCMCPGGEVVAAASEDNRLATNGMSYYKRDKENANSALVVTVGVEDFRKECYNFNNETLNQHHPLLGMEMQRYYENRAFIAGGSNFNAPIQLVGDFFKDETSKKIGSVIPSYKPGYELSNLKDCLPIYIIDTLKEGILNFNKKIQGFGDDNAVLTGIETRTSAPVRIMRKDNLESVSVSGLFPCGEGAGFAGGIMSAAVDGLKCAEAVIKKYMPLD</sequence>
<evidence type="ECO:0000313" key="4">
    <source>
        <dbReference type="EMBL" id="KRU14321.1"/>
    </source>
</evidence>
<dbReference type="SUPFAM" id="SSF51905">
    <property type="entry name" value="FAD/NAD(P)-binding domain"/>
    <property type="match status" value="1"/>
</dbReference>
<dbReference type="Pfam" id="PF21688">
    <property type="entry name" value="FAD-depend_C"/>
    <property type="match status" value="1"/>
</dbReference>
<reference evidence="4" key="2">
    <citation type="submission" date="2015-10" db="EMBL/GenBank/DDBJ databases">
        <title>Improved Draft Genome Sequence of Clostridium pasteurianum Strain ATCC 6013 (DSM 525) Using a Hybrid Next-Generation Sequencing Approach.</title>
        <authorList>
            <person name="Pyne M.E."/>
            <person name="Utturkar S.M."/>
            <person name="Brown S.D."/>
            <person name="Moo-Young M."/>
            <person name="Chung D.A."/>
            <person name="Chou P.C."/>
        </authorList>
    </citation>
    <scope>NUCLEOTIDE SEQUENCE</scope>
    <source>
        <strain evidence="4">ATCC 6013</strain>
    </source>
</reference>
<evidence type="ECO:0000313" key="5">
    <source>
        <dbReference type="Proteomes" id="UP000028042"/>
    </source>
</evidence>
<dbReference type="InterPro" id="IPR049516">
    <property type="entry name" value="FAD-depend_C"/>
</dbReference>